<feature type="transmembrane region" description="Helical" evidence="7">
    <location>
        <begin position="374"/>
        <end position="394"/>
    </location>
</feature>
<dbReference type="EMBL" id="CAEZUP010000137">
    <property type="protein sequence ID" value="CAB4624608.1"/>
    <property type="molecule type" value="Genomic_DNA"/>
</dbReference>
<sequence>MPEWVQQCLSPWTTPATILVVAVGLAHVLGLRNRRLAIWAAIVATGLGLWQAWSIGAPSGLLDLQIYVGAARGWTEGRSLYAFTDPVFNLSATYPPIGPILFSVFVPLGADAREVLFTAMSLGALFAASWSATQLAGLDRARRLVWAPAAYAAAVVTMPVWLTLRQGQVNIVLWALIICDVAAISRRSRFGGIAIGIATAVKLTPGLFIVWLLAAKRIKPAMLALLGAVATTALGWALAPADSRRYWTDLLWHSDRVGSLVDSRNNGLLGVIARSVPEGHARTALWLAAVLLIVGIALVRGSRAAREDDLLAAVAIIGCAAVLASPISWTHHLGFLVVALMACIQRARRPWQWAALVVGWLLLVEPGGHGDGTIYLWIRVALLLGTVAFLPIIAGRSNSIARAREEPELVGA</sequence>
<feature type="transmembrane region" description="Helical" evidence="7">
    <location>
        <begin position="36"/>
        <end position="53"/>
    </location>
</feature>
<evidence type="ECO:0000256" key="1">
    <source>
        <dbReference type="ARBA" id="ARBA00004651"/>
    </source>
</evidence>
<evidence type="ECO:0000256" key="4">
    <source>
        <dbReference type="ARBA" id="ARBA00022692"/>
    </source>
</evidence>
<keyword evidence="5 7" id="KW-1133">Transmembrane helix</keyword>
<feature type="transmembrane region" description="Helical" evidence="7">
    <location>
        <begin position="311"/>
        <end position="344"/>
    </location>
</feature>
<name>A0A6J6IJK5_9ZZZZ</name>
<feature type="transmembrane region" description="Helical" evidence="7">
    <location>
        <begin position="12"/>
        <end position="29"/>
    </location>
</feature>
<feature type="transmembrane region" description="Helical" evidence="7">
    <location>
        <begin position="283"/>
        <end position="299"/>
    </location>
</feature>
<feature type="transmembrane region" description="Helical" evidence="7">
    <location>
        <begin position="220"/>
        <end position="239"/>
    </location>
</feature>
<dbReference type="Pfam" id="PF09594">
    <property type="entry name" value="GT87"/>
    <property type="match status" value="1"/>
</dbReference>
<reference evidence="8" key="1">
    <citation type="submission" date="2020-05" db="EMBL/GenBank/DDBJ databases">
        <authorList>
            <person name="Chiriac C."/>
            <person name="Salcher M."/>
            <person name="Ghai R."/>
            <person name="Kavagutti S V."/>
        </authorList>
    </citation>
    <scope>NUCLEOTIDE SEQUENCE</scope>
</reference>
<evidence type="ECO:0000256" key="5">
    <source>
        <dbReference type="ARBA" id="ARBA00022989"/>
    </source>
</evidence>
<dbReference type="GO" id="GO:0016758">
    <property type="term" value="F:hexosyltransferase activity"/>
    <property type="evidence" value="ECO:0007669"/>
    <property type="project" value="InterPro"/>
</dbReference>
<proteinExistence type="predicted"/>
<feature type="transmembrane region" description="Helical" evidence="7">
    <location>
        <begin position="192"/>
        <end position="214"/>
    </location>
</feature>
<evidence type="ECO:0000256" key="2">
    <source>
        <dbReference type="ARBA" id="ARBA00022475"/>
    </source>
</evidence>
<evidence type="ECO:0000313" key="8">
    <source>
        <dbReference type="EMBL" id="CAB4624608.1"/>
    </source>
</evidence>
<gene>
    <name evidence="8" type="ORF">UFOPK1835_02062</name>
</gene>
<protein>
    <submittedName>
        <fullName evidence="8">Unannotated protein</fullName>
    </submittedName>
</protein>
<evidence type="ECO:0000256" key="7">
    <source>
        <dbReference type="SAM" id="Phobius"/>
    </source>
</evidence>
<keyword evidence="2" id="KW-1003">Cell membrane</keyword>
<keyword evidence="6 7" id="KW-0472">Membrane</keyword>
<evidence type="ECO:0000256" key="3">
    <source>
        <dbReference type="ARBA" id="ARBA00022679"/>
    </source>
</evidence>
<dbReference type="InterPro" id="IPR018584">
    <property type="entry name" value="GT87"/>
</dbReference>
<dbReference type="AlphaFoldDB" id="A0A6J6IJK5"/>
<feature type="transmembrane region" description="Helical" evidence="7">
    <location>
        <begin position="144"/>
        <end position="162"/>
    </location>
</feature>
<evidence type="ECO:0000256" key="6">
    <source>
        <dbReference type="ARBA" id="ARBA00023136"/>
    </source>
</evidence>
<organism evidence="8">
    <name type="scientific">freshwater metagenome</name>
    <dbReference type="NCBI Taxonomy" id="449393"/>
    <lineage>
        <taxon>unclassified sequences</taxon>
        <taxon>metagenomes</taxon>
        <taxon>ecological metagenomes</taxon>
    </lineage>
</organism>
<accession>A0A6J6IJK5</accession>
<keyword evidence="3" id="KW-0808">Transferase</keyword>
<keyword evidence="4 7" id="KW-0812">Transmembrane</keyword>
<comment type="subcellular location">
    <subcellularLocation>
        <location evidence="1">Cell membrane</location>
        <topology evidence="1">Multi-pass membrane protein</topology>
    </subcellularLocation>
</comment>
<dbReference type="GO" id="GO:0005886">
    <property type="term" value="C:plasma membrane"/>
    <property type="evidence" value="ECO:0007669"/>
    <property type="project" value="UniProtKB-SubCell"/>
</dbReference>
<feature type="transmembrane region" description="Helical" evidence="7">
    <location>
        <begin position="115"/>
        <end position="132"/>
    </location>
</feature>